<keyword evidence="2" id="KW-1185">Reference proteome</keyword>
<accession>A0ABM7PFB9</accession>
<evidence type="ECO:0000313" key="2">
    <source>
        <dbReference type="Proteomes" id="UP001320148"/>
    </source>
</evidence>
<name>A0ABM7PFB9_9BACT</name>
<organism evidence="1 2">
    <name type="scientific">Desulfoluna limicola</name>
    <dbReference type="NCBI Taxonomy" id="2810562"/>
    <lineage>
        <taxon>Bacteria</taxon>
        <taxon>Pseudomonadati</taxon>
        <taxon>Thermodesulfobacteriota</taxon>
        <taxon>Desulfobacteria</taxon>
        <taxon>Desulfobacterales</taxon>
        <taxon>Desulfolunaceae</taxon>
        <taxon>Desulfoluna</taxon>
    </lineage>
</organism>
<proteinExistence type="predicted"/>
<reference evidence="1 2" key="1">
    <citation type="submission" date="2021-02" db="EMBL/GenBank/DDBJ databases">
        <title>Complete genome of Desulfoluna sp. strain ASN36.</title>
        <authorList>
            <person name="Takahashi A."/>
            <person name="Kojima H."/>
            <person name="Fukui M."/>
        </authorList>
    </citation>
    <scope>NUCLEOTIDE SEQUENCE [LARGE SCALE GENOMIC DNA]</scope>
    <source>
        <strain evidence="1 2">ASN36</strain>
    </source>
</reference>
<sequence length="135" mass="15558">MNLKYALKQVGTNVIDINGYSVSIIKDYEKITQDLPIEEFQIYKIDIDDDDCEITLITDEKSKSLNIERPLLAMEVFEQLNVLMPKFKDYILFSGSSHIELDKDYWGRIDTPLIAMGFDHESKNIAFVQEGNTNS</sequence>
<evidence type="ECO:0000313" key="1">
    <source>
        <dbReference type="EMBL" id="BCS95864.1"/>
    </source>
</evidence>
<dbReference type="EMBL" id="AP024488">
    <property type="protein sequence ID" value="BCS95864.1"/>
    <property type="molecule type" value="Genomic_DNA"/>
</dbReference>
<dbReference type="Proteomes" id="UP001320148">
    <property type="component" value="Chromosome"/>
</dbReference>
<dbReference type="RefSeq" id="WP_236892204.1">
    <property type="nucleotide sequence ID" value="NZ_AP024488.1"/>
</dbReference>
<gene>
    <name evidence="1" type="ORF">DSLASN_14960</name>
</gene>
<protein>
    <submittedName>
        <fullName evidence="1">Uncharacterized protein</fullName>
    </submittedName>
</protein>